<dbReference type="InterPro" id="IPR002110">
    <property type="entry name" value="Ankyrin_rpt"/>
</dbReference>
<dbReference type="PANTHER" id="PTHR10039:SF14">
    <property type="entry name" value="NACHT DOMAIN-CONTAINING PROTEIN"/>
    <property type="match status" value="1"/>
</dbReference>
<keyword evidence="6" id="KW-1185">Reference proteome</keyword>
<dbReference type="InterPro" id="IPR055497">
    <property type="entry name" value="DUF7069"/>
</dbReference>
<dbReference type="InterPro" id="IPR027417">
    <property type="entry name" value="P-loop_NTPase"/>
</dbReference>
<name>A0A9P9BIX3_9PEZI</name>
<dbReference type="PROSITE" id="PS50088">
    <property type="entry name" value="ANK_REPEAT"/>
    <property type="match status" value="3"/>
</dbReference>
<feature type="repeat" description="ANK" evidence="2">
    <location>
        <begin position="634"/>
        <end position="666"/>
    </location>
</feature>
<proteinExistence type="predicted"/>
<dbReference type="InterPro" id="IPR036770">
    <property type="entry name" value="Ankyrin_rpt-contain_sf"/>
</dbReference>
<dbReference type="PROSITE" id="PS50297">
    <property type="entry name" value="ANK_REP_REGION"/>
    <property type="match status" value="3"/>
</dbReference>
<gene>
    <name evidence="5" type="ORF">B0I36DRAFT_274320</name>
</gene>
<evidence type="ECO:0008006" key="7">
    <source>
        <dbReference type="Google" id="ProtNLM"/>
    </source>
</evidence>
<dbReference type="SUPFAM" id="SSF48403">
    <property type="entry name" value="Ankyrin repeat"/>
    <property type="match status" value="1"/>
</dbReference>
<evidence type="ECO:0000259" key="3">
    <source>
        <dbReference type="Pfam" id="PF23239"/>
    </source>
</evidence>
<comment type="caution">
    <text evidence="5">The sequence shown here is derived from an EMBL/GenBank/DDBJ whole genome shotgun (WGS) entry which is preliminary data.</text>
</comment>
<dbReference type="SMART" id="SM00248">
    <property type="entry name" value="ANK"/>
    <property type="match status" value="5"/>
</dbReference>
<dbReference type="InterPro" id="IPR056884">
    <property type="entry name" value="NPHP3-like_N"/>
</dbReference>
<dbReference type="Gene3D" id="1.25.40.20">
    <property type="entry name" value="Ankyrin repeat-containing domain"/>
    <property type="match status" value="2"/>
</dbReference>
<dbReference type="PANTHER" id="PTHR10039">
    <property type="entry name" value="AMELOGENIN"/>
    <property type="match status" value="1"/>
</dbReference>
<feature type="repeat" description="ANK" evidence="2">
    <location>
        <begin position="708"/>
        <end position="740"/>
    </location>
</feature>
<dbReference type="Pfam" id="PF12796">
    <property type="entry name" value="Ank_2"/>
    <property type="match status" value="2"/>
</dbReference>
<organism evidence="5 6">
    <name type="scientific">Microdochium trichocladiopsis</name>
    <dbReference type="NCBI Taxonomy" id="1682393"/>
    <lineage>
        <taxon>Eukaryota</taxon>
        <taxon>Fungi</taxon>
        <taxon>Dikarya</taxon>
        <taxon>Ascomycota</taxon>
        <taxon>Pezizomycotina</taxon>
        <taxon>Sordariomycetes</taxon>
        <taxon>Xylariomycetidae</taxon>
        <taxon>Xylariales</taxon>
        <taxon>Microdochiaceae</taxon>
        <taxon>Microdochium</taxon>
    </lineage>
</organism>
<dbReference type="SUPFAM" id="SSF52540">
    <property type="entry name" value="P-loop containing nucleoside triphosphate hydrolases"/>
    <property type="match status" value="1"/>
</dbReference>
<dbReference type="Gene3D" id="3.40.50.300">
    <property type="entry name" value="P-loop containing nucleotide triphosphate hydrolases"/>
    <property type="match status" value="1"/>
</dbReference>
<sequence length="782" mass="89270">MPSKGAAKINSAGGVTASGNSKVHIGDNYHIRNHDSTPEPYGARLRADLLQSLRTCHYRERKDRNPERAQGTCEWFTAHQLFRRWLAQSSALLWVSADPGCGKSVLTRHLVDNVLPSDKETLCYFFFKDDFEDQKTMEGALCCILHQLFTQRPGLMTDNILKRVREAGSRLLISFDALWDILIEAAHHHQTTSPEKSSIVCVMDALDECSNGTLLMQALTKPHTTTRIPGLKFLITSRPYGQMRAGFQGLGHIHPTIHLSGESEEEVNKIEREIAIVIQQRIEQIGQRFSLPAALRRELATKMSNIKNRTYLWVYLVFADLEESDKLSLDDFRRTIDRIPPGINEAYDKILRRSGQVDKVRQILHLVLAAEKPLHLREMATALAFRSESHRTFSELEKDVLSTDQIKVAIREACGLFVIVIDDHVFLMHQTAKEFLLRPKNTSTRKRAYDLTWHRSFDMRDSHNLLAETCINYLMLIDAEPPHSYIPAFRSWRDMSRHKLELLDYAALNWTIHFRRAQRKIKDSLVHWAYMLCQAEGRACQVWLGLFADTPVKPHPLLLAGFLGLTRLLRPIFLSGSKSPEERTMPDGRTSLSWASEKGYIDFVEELLKQVRERQSFWRKHFRRLAIVNFADKEDRTPLWHAAANRQWEVVDVLLQNGAKVNVADKYGVTALSWADHHGDDRTAALLTSHGARLPDFKAKFREIMRKDGVAPLIKAASQGRESIVRLLVEQGADLESRDHNSRTALMWASHNGHMDTVALLVDNGSEIDAHDKYGFTALFCA</sequence>
<evidence type="ECO:0000256" key="1">
    <source>
        <dbReference type="ARBA" id="ARBA00022737"/>
    </source>
</evidence>
<feature type="non-terminal residue" evidence="5">
    <location>
        <position position="782"/>
    </location>
</feature>
<dbReference type="GeneID" id="70180895"/>
<evidence type="ECO:0000259" key="4">
    <source>
        <dbReference type="Pfam" id="PF24883"/>
    </source>
</evidence>
<dbReference type="Pfam" id="PF24883">
    <property type="entry name" value="NPHP3_N"/>
    <property type="match status" value="1"/>
</dbReference>
<dbReference type="RefSeq" id="XP_046008246.1">
    <property type="nucleotide sequence ID" value="XM_046151349.1"/>
</dbReference>
<keyword evidence="1" id="KW-0677">Repeat</keyword>
<feature type="domain" description="Nephrocystin 3-like N-terminal" evidence="4">
    <location>
        <begin position="71"/>
        <end position="238"/>
    </location>
</feature>
<dbReference type="EMBL" id="JAGTJQ010000009">
    <property type="protein sequence ID" value="KAH7024698.1"/>
    <property type="molecule type" value="Genomic_DNA"/>
</dbReference>
<accession>A0A9P9BIX3</accession>
<dbReference type="OrthoDB" id="194358at2759"/>
<keyword evidence="2" id="KW-0040">ANK repeat</keyword>
<feature type="repeat" description="ANK" evidence="2">
    <location>
        <begin position="741"/>
        <end position="773"/>
    </location>
</feature>
<dbReference type="Pfam" id="PF23239">
    <property type="entry name" value="DUF7069"/>
    <property type="match status" value="1"/>
</dbReference>
<evidence type="ECO:0000313" key="5">
    <source>
        <dbReference type="EMBL" id="KAH7024698.1"/>
    </source>
</evidence>
<reference evidence="5" key="1">
    <citation type="journal article" date="2021" name="Nat. Commun.">
        <title>Genetic determinants of endophytism in the Arabidopsis root mycobiome.</title>
        <authorList>
            <person name="Mesny F."/>
            <person name="Miyauchi S."/>
            <person name="Thiergart T."/>
            <person name="Pickel B."/>
            <person name="Atanasova L."/>
            <person name="Karlsson M."/>
            <person name="Huettel B."/>
            <person name="Barry K.W."/>
            <person name="Haridas S."/>
            <person name="Chen C."/>
            <person name="Bauer D."/>
            <person name="Andreopoulos W."/>
            <person name="Pangilinan J."/>
            <person name="LaButti K."/>
            <person name="Riley R."/>
            <person name="Lipzen A."/>
            <person name="Clum A."/>
            <person name="Drula E."/>
            <person name="Henrissat B."/>
            <person name="Kohler A."/>
            <person name="Grigoriev I.V."/>
            <person name="Martin F.M."/>
            <person name="Hacquard S."/>
        </authorList>
    </citation>
    <scope>NUCLEOTIDE SEQUENCE</scope>
    <source>
        <strain evidence="5">MPI-CAGE-CH-0230</strain>
    </source>
</reference>
<protein>
    <recommendedName>
        <fullName evidence="7">NACHT domain-containing protein</fullName>
    </recommendedName>
</protein>
<dbReference type="AlphaFoldDB" id="A0A9P9BIX3"/>
<dbReference type="Proteomes" id="UP000756346">
    <property type="component" value="Unassembled WGS sequence"/>
</dbReference>
<feature type="domain" description="DUF7069" evidence="3">
    <location>
        <begin position="270"/>
        <end position="322"/>
    </location>
</feature>
<evidence type="ECO:0000256" key="2">
    <source>
        <dbReference type="PROSITE-ProRule" id="PRU00023"/>
    </source>
</evidence>
<evidence type="ECO:0000313" key="6">
    <source>
        <dbReference type="Proteomes" id="UP000756346"/>
    </source>
</evidence>